<keyword evidence="2" id="KW-0238">DNA-binding</keyword>
<evidence type="ECO:0008006" key="8">
    <source>
        <dbReference type="Google" id="ProtNLM"/>
    </source>
</evidence>
<dbReference type="Gene3D" id="1.10.10.10">
    <property type="entry name" value="Winged helix-like DNA-binding domain superfamily/Winged helix DNA-binding domain"/>
    <property type="match status" value="1"/>
</dbReference>
<dbReference type="SUPFAM" id="SSF46689">
    <property type="entry name" value="Homeodomain-like"/>
    <property type="match status" value="1"/>
</dbReference>
<keyword evidence="7" id="KW-1185">Reference proteome</keyword>
<gene>
    <name evidence="6" type="ORF">FD01_GL003029</name>
</gene>
<evidence type="ECO:0000259" key="4">
    <source>
        <dbReference type="PROSITE" id="PS51071"/>
    </source>
</evidence>
<dbReference type="GO" id="GO:0003677">
    <property type="term" value="F:DNA binding"/>
    <property type="evidence" value="ECO:0007669"/>
    <property type="project" value="UniProtKB-KW"/>
</dbReference>
<protein>
    <recommendedName>
        <fullName evidence="8">Transcriptional regulator</fullName>
    </recommendedName>
</protein>
<dbReference type="InterPro" id="IPR047640">
    <property type="entry name" value="RpiR-like"/>
</dbReference>
<dbReference type="PANTHER" id="PTHR30514:SF21">
    <property type="entry name" value="RPIR-FAMILY TRANSCRIPTIONAL REGULATOR"/>
    <property type="match status" value="1"/>
</dbReference>
<dbReference type="AlphaFoldDB" id="A0A0R1R109"/>
<dbReference type="Gene3D" id="3.40.50.10490">
    <property type="entry name" value="Glucose-6-phosphate isomerase like protein, domain 1"/>
    <property type="match status" value="1"/>
</dbReference>
<dbReference type="InterPro" id="IPR009057">
    <property type="entry name" value="Homeodomain-like_sf"/>
</dbReference>
<dbReference type="PANTHER" id="PTHR30514">
    <property type="entry name" value="GLUCOKINASE"/>
    <property type="match status" value="1"/>
</dbReference>
<evidence type="ECO:0000313" key="6">
    <source>
        <dbReference type="EMBL" id="KRL50992.1"/>
    </source>
</evidence>
<evidence type="ECO:0000259" key="5">
    <source>
        <dbReference type="PROSITE" id="PS51464"/>
    </source>
</evidence>
<dbReference type="PROSITE" id="PS51071">
    <property type="entry name" value="HTH_RPIR"/>
    <property type="match status" value="1"/>
</dbReference>
<sequence length="243" mass="27623">MSEFYQIDRIFKNKGLNDSDKNILAYILKNPDKVQHQGIRTLAEHVFTSPTSIERLAKKLGYSGYSELVYHAKHLIRETTLPQPSSLDTLTTLSPEIFEDRVVQLFNREHYVYIYGEGFNEFVAGYFYRKLLVNRYQTLLLAGLEIPLVYDPGQKPVLLLISRSGENFSCLEKIRQIEAVNGTLISFTSNANSTIAKKSDVPITLVDPQVSDAANINYTHFYGDCINAFENLLNFANLDPSEL</sequence>
<evidence type="ECO:0000256" key="2">
    <source>
        <dbReference type="ARBA" id="ARBA00023125"/>
    </source>
</evidence>
<dbReference type="CDD" id="cd05013">
    <property type="entry name" value="SIS_RpiR"/>
    <property type="match status" value="1"/>
</dbReference>
<dbReference type="GO" id="GO:1901135">
    <property type="term" value="P:carbohydrate derivative metabolic process"/>
    <property type="evidence" value="ECO:0007669"/>
    <property type="project" value="InterPro"/>
</dbReference>
<reference evidence="6 7" key="1">
    <citation type="journal article" date="2015" name="Genome Announc.">
        <title>Expanding the biotechnology potential of lactobacilli through comparative genomics of 213 strains and associated genera.</title>
        <authorList>
            <person name="Sun Z."/>
            <person name="Harris H.M."/>
            <person name="McCann A."/>
            <person name="Guo C."/>
            <person name="Argimon S."/>
            <person name="Zhang W."/>
            <person name="Yang X."/>
            <person name="Jeffery I.B."/>
            <person name="Cooney J.C."/>
            <person name="Kagawa T.F."/>
            <person name="Liu W."/>
            <person name="Song Y."/>
            <person name="Salvetti E."/>
            <person name="Wrobel A."/>
            <person name="Rasinkangas P."/>
            <person name="Parkhill J."/>
            <person name="Rea M.C."/>
            <person name="O'Sullivan O."/>
            <person name="Ritari J."/>
            <person name="Douillard F.P."/>
            <person name="Paul Ross R."/>
            <person name="Yang R."/>
            <person name="Briner A.E."/>
            <person name="Felis G.E."/>
            <person name="de Vos W.M."/>
            <person name="Barrangou R."/>
            <person name="Klaenhammer T.R."/>
            <person name="Caufield P.W."/>
            <person name="Cui Y."/>
            <person name="Zhang H."/>
            <person name="O'Toole P.W."/>
        </authorList>
    </citation>
    <scope>NUCLEOTIDE SEQUENCE [LARGE SCALE GENOMIC DNA]</scope>
    <source>
        <strain evidence="6 7">DSM 13343</strain>
    </source>
</reference>
<keyword evidence="1" id="KW-0805">Transcription regulation</keyword>
<organism evidence="6 7">
    <name type="scientific">Lacticaseibacillus manihotivorans DSM 13343 = JCM 12514</name>
    <dbReference type="NCBI Taxonomy" id="1423769"/>
    <lineage>
        <taxon>Bacteria</taxon>
        <taxon>Bacillati</taxon>
        <taxon>Bacillota</taxon>
        <taxon>Bacilli</taxon>
        <taxon>Lactobacillales</taxon>
        <taxon>Lactobacillaceae</taxon>
        <taxon>Lacticaseibacillus</taxon>
    </lineage>
</organism>
<dbReference type="EMBL" id="AZEU01000063">
    <property type="protein sequence ID" value="KRL50992.1"/>
    <property type="molecule type" value="Genomic_DNA"/>
</dbReference>
<dbReference type="Proteomes" id="UP000051790">
    <property type="component" value="Unassembled WGS sequence"/>
</dbReference>
<comment type="caution">
    <text evidence="6">The sequence shown here is derived from an EMBL/GenBank/DDBJ whole genome shotgun (WGS) entry which is preliminary data.</text>
</comment>
<evidence type="ECO:0000256" key="1">
    <source>
        <dbReference type="ARBA" id="ARBA00023015"/>
    </source>
</evidence>
<name>A0A0R1R109_9LACO</name>
<dbReference type="PROSITE" id="PS51464">
    <property type="entry name" value="SIS"/>
    <property type="match status" value="1"/>
</dbReference>
<accession>A0A0R1R109</accession>
<dbReference type="InterPro" id="IPR035472">
    <property type="entry name" value="RpiR-like_SIS"/>
</dbReference>
<dbReference type="InterPro" id="IPR000281">
    <property type="entry name" value="HTH_RpiR"/>
</dbReference>
<dbReference type="InterPro" id="IPR046348">
    <property type="entry name" value="SIS_dom_sf"/>
</dbReference>
<dbReference type="Pfam" id="PF01380">
    <property type="entry name" value="SIS"/>
    <property type="match status" value="1"/>
</dbReference>
<feature type="domain" description="SIS" evidence="5">
    <location>
        <begin position="102"/>
        <end position="243"/>
    </location>
</feature>
<evidence type="ECO:0000313" key="7">
    <source>
        <dbReference type="Proteomes" id="UP000051790"/>
    </source>
</evidence>
<dbReference type="PATRIC" id="fig|1423769.4.peg.3269"/>
<dbReference type="OrthoDB" id="1648815at2"/>
<evidence type="ECO:0000256" key="3">
    <source>
        <dbReference type="ARBA" id="ARBA00023163"/>
    </source>
</evidence>
<dbReference type="InterPro" id="IPR036388">
    <property type="entry name" value="WH-like_DNA-bd_sf"/>
</dbReference>
<dbReference type="SUPFAM" id="SSF53697">
    <property type="entry name" value="SIS domain"/>
    <property type="match status" value="1"/>
</dbReference>
<dbReference type="GO" id="GO:0003700">
    <property type="term" value="F:DNA-binding transcription factor activity"/>
    <property type="evidence" value="ECO:0007669"/>
    <property type="project" value="InterPro"/>
</dbReference>
<dbReference type="Pfam" id="PF01418">
    <property type="entry name" value="HTH_6"/>
    <property type="match status" value="1"/>
</dbReference>
<dbReference type="InterPro" id="IPR001347">
    <property type="entry name" value="SIS_dom"/>
</dbReference>
<dbReference type="GO" id="GO:0097367">
    <property type="term" value="F:carbohydrate derivative binding"/>
    <property type="evidence" value="ECO:0007669"/>
    <property type="project" value="InterPro"/>
</dbReference>
<feature type="domain" description="HTH rpiR-type" evidence="4">
    <location>
        <begin position="3"/>
        <end position="79"/>
    </location>
</feature>
<dbReference type="RefSeq" id="WP_054715482.1">
    <property type="nucleotide sequence ID" value="NZ_AZEU01000063.1"/>
</dbReference>
<keyword evidence="3" id="KW-0804">Transcription</keyword>
<proteinExistence type="predicted"/>